<evidence type="ECO:0000256" key="1">
    <source>
        <dbReference type="ARBA" id="ARBA00022737"/>
    </source>
</evidence>
<keyword evidence="5" id="KW-1185">Reference proteome</keyword>
<feature type="region of interest" description="Disordered" evidence="3">
    <location>
        <begin position="1643"/>
        <end position="1672"/>
    </location>
</feature>
<accession>A0ABR2KN49</accession>
<dbReference type="PANTHER" id="PTHR24123:SF33">
    <property type="entry name" value="PROTEIN HOS4"/>
    <property type="match status" value="1"/>
</dbReference>
<comment type="caution">
    <text evidence="4">The sequence shown here is derived from an EMBL/GenBank/DDBJ whole genome shotgun (WGS) entry which is preliminary data.</text>
</comment>
<proteinExistence type="predicted"/>
<organism evidence="4 5">
    <name type="scientific">Tritrichomonas musculus</name>
    <dbReference type="NCBI Taxonomy" id="1915356"/>
    <lineage>
        <taxon>Eukaryota</taxon>
        <taxon>Metamonada</taxon>
        <taxon>Parabasalia</taxon>
        <taxon>Tritrichomonadida</taxon>
        <taxon>Tritrichomonadidae</taxon>
        <taxon>Tritrichomonas</taxon>
    </lineage>
</organism>
<evidence type="ECO:0000313" key="4">
    <source>
        <dbReference type="EMBL" id="KAK8892567.1"/>
    </source>
</evidence>
<reference evidence="4 5" key="1">
    <citation type="submission" date="2024-04" db="EMBL/GenBank/DDBJ databases">
        <title>Tritrichomonas musculus Genome.</title>
        <authorList>
            <person name="Alves-Ferreira E."/>
            <person name="Grigg M."/>
            <person name="Lorenzi H."/>
            <person name="Galac M."/>
        </authorList>
    </citation>
    <scope>NUCLEOTIDE SEQUENCE [LARGE SCALE GENOMIC DNA]</scope>
    <source>
        <strain evidence="4 5">EAF2021</strain>
    </source>
</reference>
<dbReference type="InterPro" id="IPR051165">
    <property type="entry name" value="Multifunctional_ANK_Repeat"/>
</dbReference>
<dbReference type="PANTHER" id="PTHR24123">
    <property type="entry name" value="ANKYRIN REPEAT-CONTAINING"/>
    <property type="match status" value="1"/>
</dbReference>
<keyword evidence="2" id="KW-0040">ANK repeat</keyword>
<dbReference type="Pfam" id="PF12796">
    <property type="entry name" value="Ank_2"/>
    <property type="match status" value="3"/>
</dbReference>
<keyword evidence="1" id="KW-0677">Repeat</keyword>
<dbReference type="SUPFAM" id="SSF48403">
    <property type="entry name" value="Ankyrin repeat"/>
    <property type="match status" value="3"/>
</dbReference>
<evidence type="ECO:0008006" key="6">
    <source>
        <dbReference type="Google" id="ProtNLM"/>
    </source>
</evidence>
<name>A0ABR2KN49_9EUKA</name>
<dbReference type="InterPro" id="IPR036770">
    <property type="entry name" value="Ankyrin_rpt-contain_sf"/>
</dbReference>
<dbReference type="InterPro" id="IPR002110">
    <property type="entry name" value="Ankyrin_rpt"/>
</dbReference>
<gene>
    <name evidence="4" type="ORF">M9Y10_029804</name>
</gene>
<protein>
    <recommendedName>
        <fullName evidence="6">DUF3447 domain-containing protein</fullName>
    </recommendedName>
</protein>
<dbReference type="Proteomes" id="UP001470230">
    <property type="component" value="Unassembled WGS sequence"/>
</dbReference>
<dbReference type="Gene3D" id="1.25.40.20">
    <property type="entry name" value="Ankyrin repeat-containing domain"/>
    <property type="match status" value="5"/>
</dbReference>
<evidence type="ECO:0000256" key="2">
    <source>
        <dbReference type="ARBA" id="ARBA00023043"/>
    </source>
</evidence>
<evidence type="ECO:0000313" key="5">
    <source>
        <dbReference type="Proteomes" id="UP001470230"/>
    </source>
</evidence>
<sequence>MYHQYAYNNQVDAHIAFIKDPNLKKEKQNLQAPYNYYQYQQIGTKRLCLLQSEFPVEIFSIMPKLFVITANNNIPHNFNIAMIKDTSQLISRLLANDTECLEYHLEFDDDLNILEKFEKIFRGEEETLNDDEFQLLRKITKSLEMENSINFYKSTLFSTHKEMTVGINFPQFISYLKYGAPQTFVIKTHKKQYKCNIFGVYSSQILCDLLLKDPKIDSYEYDFDDELDEFQLICDLFNFKDIKITSNNMNSLNDIINDLQITYLIEKINDFVEDYQKVSKTIDDEQIIVDSIEEVFNWLYKIKDLNVETVKNLLLESNWISTEENVQELTAFLLQVINCDSTYHPYLIELIIELDKEANETNSLKILMPFIIRKLFFSFGESLLNCSFVYKLFKKGFVEQNLLKKNFIKVFNPDNHNRSKAKRMFDTYDNNKKLDNLICWFYPELKEIDEIKDKIVMRKGEFISRFIDSYFPENVENYNRMRDNGEPDDELTKALRYDDIDTLQSIIIKNGLLYDSNNQQRSKGFTSFMSSFTNQKNLLNASVPFNLYENFVSNGNINYIDYSAAYGSLKCFKYLLLNHAQINESTFDYAVFGGNIEIIKIVNQNVKKIDNSNEKISYYYMNKNERNDQRFPSIIKHQNDIFNWVFQERYEGKQTNDNLISKLLLSSAANGNAHALIEIIDKGYNFLCNSHEIIRLCSRNGFYLYTKLFISIMKSKKNDLYLDYSSSVYFGNLSIFKLFHESMKSHYDLRSAISLAIEYNYNNIIQYFFQVLIKEDFQVTQDIVYSCLSSSITVNNNDIFNYLIEQFKIENPNIFNHFKKLNQLLSKACLLGNIEVAKIITDLIINDNPKDDFTTPFFNAAISGKIEICNYLIEKKLFINFENLSYQVLKLSSIKEEIFSLMIENADQESKEIFLNIYLEQAIMKNNKGLIKYLIQKGASCVNSLFNAINTHDIELVNLILEYNNKPSFINKRSKDGTALYISVKNNDLELVRRLLLVPGINPSLYEGDNKTPLILAVFNLNLDIVNEILNFYGDNIQYETKQINEAFQHIFKVISSSNKGPYTYFYNEVPYDVRSSTGWNSCQVSSQMKNLNTRPKVTSILKRLLEIKTIDPNYRCNNTTILFYACLNNDIEIVQMLLNLDKTDLNLYSLVTGDSPLMVSIDKNNLEIAELLIKDPRMNINMKNFMNQTALTMSVSKNLDKIVDLLINNENFDSEESCINYAFFISTGDISKKLITSEKLDVNYKISKEEKEKENESQIDRDIQEIRRERLEFCEPNEIRSYTTTLIDAIYVNDPEKVDLIIHHPSFNQAKSQLKRAIFASVEKDRLEIFQKLIQLVNDDVNIFNCNNESLLYVSVVNKSKEVLSAILNNSKFDASKSDLLNAFIQTINKNNDDSVSIMNKLYDYDSKHDHFIDFSKLLPNGKSFFTSIASNYLFDNEDEDVDDFIVIVPDLSGVEGIVNFLLDHGVDPNEKDKDDFSPFEYAILLNSSEFVHSLINSNKVDFSQKVLVKRNFFRIYDNQYDDLLQPSDSKIKTYLHLAARSKNPDILKELLEKKLIDVNSVDDLDETPLMEACRFNKIKNVEIFSHVEDIDYLHRNNDGDDALALIKPFVEYDKAIPEIKTKSDYFKALVTLLIQVEHSEDYENDEEPEILDDDGNLESFEGDEDPEDYLDYMDYIDY</sequence>
<evidence type="ECO:0000256" key="3">
    <source>
        <dbReference type="SAM" id="MobiDB-lite"/>
    </source>
</evidence>
<dbReference type="EMBL" id="JAPFFF010000004">
    <property type="protein sequence ID" value="KAK8892567.1"/>
    <property type="molecule type" value="Genomic_DNA"/>
</dbReference>
<dbReference type="SMART" id="SM00248">
    <property type="entry name" value="ANK"/>
    <property type="match status" value="18"/>
</dbReference>